<gene>
    <name evidence="1" type="ORF">FNB15_11890</name>
</gene>
<dbReference type="InterPro" id="IPR011727">
    <property type="entry name" value="CHP02117"/>
</dbReference>
<protein>
    <submittedName>
        <fullName evidence="1">TIGR02117 family protein</fullName>
    </submittedName>
</protein>
<dbReference type="NCBIfam" id="TIGR02117">
    <property type="entry name" value="chp_urease_rgn"/>
    <property type="match status" value="1"/>
</dbReference>
<evidence type="ECO:0000313" key="1">
    <source>
        <dbReference type="EMBL" id="QDO97925.1"/>
    </source>
</evidence>
<dbReference type="OrthoDB" id="211174at2"/>
<dbReference type="KEGG" id="fer:FNB15_11890"/>
<reference evidence="1 2" key="1">
    <citation type="submission" date="2019-07" db="EMBL/GenBank/DDBJ databases">
        <title>Genome sequencing for Ferrovibrio sp. K5.</title>
        <authorList>
            <person name="Park S.-J."/>
        </authorList>
    </citation>
    <scope>NUCLEOTIDE SEQUENCE [LARGE SCALE GENOMIC DNA]</scope>
    <source>
        <strain evidence="1 2">K5</strain>
    </source>
</reference>
<dbReference type="Pfam" id="PF09601">
    <property type="entry name" value="DUF2459"/>
    <property type="match status" value="1"/>
</dbReference>
<dbReference type="AlphaFoldDB" id="A0A516H2G2"/>
<accession>A0A516H2G2</accession>
<dbReference type="EMBL" id="CP041636">
    <property type="protein sequence ID" value="QDO97925.1"/>
    <property type="molecule type" value="Genomic_DNA"/>
</dbReference>
<keyword evidence="2" id="KW-1185">Reference proteome</keyword>
<name>A0A516H2G2_9PROT</name>
<dbReference type="Proteomes" id="UP000317496">
    <property type="component" value="Chromosome"/>
</dbReference>
<proteinExistence type="predicted"/>
<sequence length="229" mass="25030">MSRLRRLLLILCLTVLALPVLYGTAALALGLLPAPHRPPTQGQPTLPVYLISNGWHVWVALPARTERDETDWGAWLAGSSLAERLAEDDYVAFGWGDRDFYLNTRRPVDFRPDLALAALLGRGPAAMHVMRVPEAALTGSELKTRRLEVDALQYHALAAYIQTGFAPGGSGRPQPLTEPGFGLDDAFFEATGRYSPFRTCNEWVGAGLRAAGLKAGWWTPFPYGLMQGA</sequence>
<organism evidence="1 2">
    <name type="scientific">Ferrovibrio terrae</name>
    <dbReference type="NCBI Taxonomy" id="2594003"/>
    <lineage>
        <taxon>Bacteria</taxon>
        <taxon>Pseudomonadati</taxon>
        <taxon>Pseudomonadota</taxon>
        <taxon>Alphaproteobacteria</taxon>
        <taxon>Rhodospirillales</taxon>
        <taxon>Rhodospirillaceae</taxon>
        <taxon>Ferrovibrio</taxon>
    </lineage>
</organism>
<evidence type="ECO:0000313" key="2">
    <source>
        <dbReference type="Proteomes" id="UP000317496"/>
    </source>
</evidence>